<reference evidence="3 4" key="1">
    <citation type="submission" date="2024-09" db="EMBL/GenBank/DDBJ databases">
        <authorList>
            <person name="Sun Q."/>
            <person name="Mori K."/>
        </authorList>
    </citation>
    <scope>NUCLEOTIDE SEQUENCE [LARGE SCALE GENOMIC DNA]</scope>
    <source>
        <strain evidence="3 4">CGMCC 1.9126</strain>
    </source>
</reference>
<feature type="transmembrane region" description="Helical" evidence="1">
    <location>
        <begin position="236"/>
        <end position="257"/>
    </location>
</feature>
<name>A0ABV6KXN8_9BACI</name>
<sequence length="266" mass="29406">MRKLSALIFFGLIFSQWGILNAHAAVTDTEVNEILSDYDLSREELDVILSEYGTTVEEHESKQELADAVDFYLNHLSVLKDLEEFLASIGISEEEADQLFAHLEKIDSDDMQHQMVTIDTRIEEIMMASDSEFTDAEKEELSSLFAKMMDAMQVVPTFYLVDSAGAQTAISYEELLQANEFTSDGLLVQLHSLSGELLADVELTHAMLSGDFVLSAFEKVADVGELVAQLPDTASFYGTGILLGLILAFSGLGLFLIRKKTLSAIK</sequence>
<keyword evidence="4" id="KW-1185">Reference proteome</keyword>
<dbReference type="Proteomes" id="UP001589738">
    <property type="component" value="Unassembled WGS sequence"/>
</dbReference>
<accession>A0ABV6KXN8</accession>
<comment type="caution">
    <text evidence="3">The sequence shown here is derived from an EMBL/GenBank/DDBJ whole genome shotgun (WGS) entry which is preliminary data.</text>
</comment>
<dbReference type="EMBL" id="JBHLUU010000127">
    <property type="protein sequence ID" value="MFC0478095.1"/>
    <property type="molecule type" value="Genomic_DNA"/>
</dbReference>
<feature type="chain" id="PRO_5045258869" evidence="2">
    <location>
        <begin position="25"/>
        <end position="266"/>
    </location>
</feature>
<evidence type="ECO:0000256" key="1">
    <source>
        <dbReference type="SAM" id="Phobius"/>
    </source>
</evidence>
<organism evidence="3 4">
    <name type="scientific">Robertmurraya beringensis</name>
    <dbReference type="NCBI Taxonomy" id="641660"/>
    <lineage>
        <taxon>Bacteria</taxon>
        <taxon>Bacillati</taxon>
        <taxon>Bacillota</taxon>
        <taxon>Bacilli</taxon>
        <taxon>Bacillales</taxon>
        <taxon>Bacillaceae</taxon>
        <taxon>Robertmurraya</taxon>
    </lineage>
</organism>
<evidence type="ECO:0000256" key="2">
    <source>
        <dbReference type="SAM" id="SignalP"/>
    </source>
</evidence>
<protein>
    <submittedName>
        <fullName evidence="3">Processed acidic surface protein</fullName>
    </submittedName>
</protein>
<keyword evidence="1" id="KW-1133">Transmembrane helix</keyword>
<evidence type="ECO:0000313" key="4">
    <source>
        <dbReference type="Proteomes" id="UP001589738"/>
    </source>
</evidence>
<proteinExistence type="predicted"/>
<dbReference type="RefSeq" id="WP_340903488.1">
    <property type="nucleotide sequence ID" value="NZ_JBHLUU010000127.1"/>
</dbReference>
<keyword evidence="2" id="KW-0732">Signal</keyword>
<keyword evidence="1" id="KW-0472">Membrane</keyword>
<evidence type="ECO:0000313" key="3">
    <source>
        <dbReference type="EMBL" id="MFC0478095.1"/>
    </source>
</evidence>
<keyword evidence="1" id="KW-0812">Transmembrane</keyword>
<dbReference type="InterPro" id="IPR030832">
    <property type="entry name" value="Acidic_LPXTA"/>
</dbReference>
<dbReference type="NCBIfam" id="TIGR04383">
    <property type="entry name" value="acidic_w_LPXTA"/>
    <property type="match status" value="1"/>
</dbReference>
<gene>
    <name evidence="3" type="ORF">ACFFHF_23175</name>
</gene>
<feature type="signal peptide" evidence="2">
    <location>
        <begin position="1"/>
        <end position="24"/>
    </location>
</feature>